<evidence type="ECO:0008006" key="4">
    <source>
        <dbReference type="Google" id="ProtNLM"/>
    </source>
</evidence>
<evidence type="ECO:0000313" key="2">
    <source>
        <dbReference type="EMBL" id="GAA3027134.1"/>
    </source>
</evidence>
<feature type="compositionally biased region" description="Low complexity" evidence="1">
    <location>
        <begin position="120"/>
        <end position="131"/>
    </location>
</feature>
<name>A0ABP6KYK2_9ACTN</name>
<evidence type="ECO:0000313" key="3">
    <source>
        <dbReference type="Proteomes" id="UP001499930"/>
    </source>
</evidence>
<reference evidence="3" key="1">
    <citation type="journal article" date="2019" name="Int. J. Syst. Evol. Microbiol.">
        <title>The Global Catalogue of Microorganisms (GCM) 10K type strain sequencing project: providing services to taxonomists for standard genome sequencing and annotation.</title>
        <authorList>
            <consortium name="The Broad Institute Genomics Platform"/>
            <consortium name="The Broad Institute Genome Sequencing Center for Infectious Disease"/>
            <person name="Wu L."/>
            <person name="Ma J."/>
        </authorList>
    </citation>
    <scope>NUCLEOTIDE SEQUENCE [LARGE SCALE GENOMIC DNA]</scope>
    <source>
        <strain evidence="3">JCM 3106</strain>
    </source>
</reference>
<evidence type="ECO:0000256" key="1">
    <source>
        <dbReference type="SAM" id="MobiDB-lite"/>
    </source>
</evidence>
<protein>
    <recommendedName>
        <fullName evidence="4">Aminoglycoside phosphotransferase domain-containing protein</fullName>
    </recommendedName>
</protein>
<keyword evidence="3" id="KW-1185">Reference proteome</keyword>
<proteinExistence type="predicted"/>
<gene>
    <name evidence="2" type="ORF">GCM10017559_61450</name>
</gene>
<organism evidence="2 3">
    <name type="scientific">Streptosporangium longisporum</name>
    <dbReference type="NCBI Taxonomy" id="46187"/>
    <lineage>
        <taxon>Bacteria</taxon>
        <taxon>Bacillati</taxon>
        <taxon>Actinomycetota</taxon>
        <taxon>Actinomycetes</taxon>
        <taxon>Streptosporangiales</taxon>
        <taxon>Streptosporangiaceae</taxon>
        <taxon>Streptosporangium</taxon>
    </lineage>
</organism>
<feature type="compositionally biased region" description="Basic and acidic residues" evidence="1">
    <location>
        <begin position="152"/>
        <end position="162"/>
    </location>
</feature>
<sequence>MALRLAAALSKMHQITADVQPYYLDRGEVLVSVWVGLVVRCDGHHYQWDAPQSRRRKHGWRTTSERRPGRAAKRLAAHYAMLRRQTMTTLVREGSLLSSVLLDQLLNEGHWQVHPPPSGDPADSSPAAGSPQDLPFRVTPGLPPMAPRGHTLTREGADDRAS</sequence>
<feature type="region of interest" description="Disordered" evidence="1">
    <location>
        <begin position="111"/>
        <end position="162"/>
    </location>
</feature>
<accession>A0ABP6KYK2</accession>
<dbReference type="EMBL" id="BAAAWD010000016">
    <property type="protein sequence ID" value="GAA3027134.1"/>
    <property type="molecule type" value="Genomic_DNA"/>
</dbReference>
<dbReference type="Proteomes" id="UP001499930">
    <property type="component" value="Unassembled WGS sequence"/>
</dbReference>
<dbReference type="RefSeq" id="WP_344901865.1">
    <property type="nucleotide sequence ID" value="NZ_BAAAWD010000016.1"/>
</dbReference>
<comment type="caution">
    <text evidence="2">The sequence shown here is derived from an EMBL/GenBank/DDBJ whole genome shotgun (WGS) entry which is preliminary data.</text>
</comment>